<name>A0ACC1WYB6_MELAZ</name>
<comment type="caution">
    <text evidence="1">The sequence shown here is derived from an EMBL/GenBank/DDBJ whole genome shotgun (WGS) entry which is preliminary data.</text>
</comment>
<proteinExistence type="predicted"/>
<protein>
    <submittedName>
        <fullName evidence="1">G-type lectin S-receptor-like serine/threonine-protein kinase</fullName>
    </submittedName>
</protein>
<accession>A0ACC1WYB6</accession>
<evidence type="ECO:0000313" key="1">
    <source>
        <dbReference type="EMBL" id="KAJ4703328.1"/>
    </source>
</evidence>
<keyword evidence="2" id="KW-1185">Reference proteome</keyword>
<gene>
    <name evidence="1" type="ORF">OWV82_023252</name>
</gene>
<dbReference type="EMBL" id="CM051406">
    <property type="protein sequence ID" value="KAJ4703328.1"/>
    <property type="molecule type" value="Genomic_DNA"/>
</dbReference>
<dbReference type="Proteomes" id="UP001164539">
    <property type="component" value="Chromosome 13"/>
</dbReference>
<reference evidence="1 2" key="1">
    <citation type="journal article" date="2023" name="Science">
        <title>Complex scaffold remodeling in plant triterpene biosynthesis.</title>
        <authorList>
            <person name="De La Pena R."/>
            <person name="Hodgson H."/>
            <person name="Liu J.C."/>
            <person name="Stephenson M.J."/>
            <person name="Martin A.C."/>
            <person name="Owen C."/>
            <person name="Harkess A."/>
            <person name="Leebens-Mack J."/>
            <person name="Jimenez L.E."/>
            <person name="Osbourn A."/>
            <person name="Sattely E.S."/>
        </authorList>
    </citation>
    <scope>NUCLEOTIDE SEQUENCE [LARGE SCALE GENOMIC DNA]</scope>
    <source>
        <strain evidence="2">cv. JPN11</strain>
        <tissue evidence="1">Leaf</tissue>
    </source>
</reference>
<evidence type="ECO:0000313" key="2">
    <source>
        <dbReference type="Proteomes" id="UP001164539"/>
    </source>
</evidence>
<sequence>MSIDWEIWLLNSFIGGFMKEVDLGCSPRRVHCRQSVETLTSMGRKRALRVSALLVIFSLCYPADAIDIITRKRFISDGDNESLVSSDGIFKLGFFSPGKSRFRYIGIWFNKISIQSVVWVANRGTTIKNFAGIFKIDENGNLAIFDGNNSSPLWSTNVSVPTRSTTAKLLDSGNLVLLAENKRDKTETILWESFDYPTDTLLPGMKFGLNKKTGLIHTISSWKSSDNPAPGKFSSRLDPRGSPQFFIYKGTVPYWRSGPWNGRNLNVNSDKEVYVVFSSKNSTSFSMALLDSMGTHQRLFWHESKTRTKFWMAPQDLCDEYARCGANAMCAEDMTVHCTCLPGFEPLYPQDWNLECVERRKVDGCGKGDGEGFVRLERVKLPDARMSKFYSNMSLKDCELECLRSCKCTGYANADRFRNMPSINYFI</sequence>
<organism evidence="1 2">
    <name type="scientific">Melia azedarach</name>
    <name type="common">Chinaberry tree</name>
    <dbReference type="NCBI Taxonomy" id="155640"/>
    <lineage>
        <taxon>Eukaryota</taxon>
        <taxon>Viridiplantae</taxon>
        <taxon>Streptophyta</taxon>
        <taxon>Embryophyta</taxon>
        <taxon>Tracheophyta</taxon>
        <taxon>Spermatophyta</taxon>
        <taxon>Magnoliopsida</taxon>
        <taxon>eudicotyledons</taxon>
        <taxon>Gunneridae</taxon>
        <taxon>Pentapetalae</taxon>
        <taxon>rosids</taxon>
        <taxon>malvids</taxon>
        <taxon>Sapindales</taxon>
        <taxon>Meliaceae</taxon>
        <taxon>Melia</taxon>
    </lineage>
</organism>